<evidence type="ECO:0000313" key="4">
    <source>
        <dbReference type="Proteomes" id="UP000587586"/>
    </source>
</evidence>
<protein>
    <recommendedName>
        <fullName evidence="5">Histidine kinase</fullName>
    </recommendedName>
</protein>
<keyword evidence="4" id="KW-1185">Reference proteome</keyword>
<dbReference type="RefSeq" id="WP_183360683.1">
    <property type="nucleotide sequence ID" value="NZ_BLXZ01000003.1"/>
</dbReference>
<sequence length="386" mass="40678">MRFRSSSSTLPDSYRAGFEIGGAFTPDPPEVLLVFSSIATDVDFADFFTGLYDALGTRDLIVFGATGDGIYETSLVAHHGVCALGIWSDAALSWSVALEPEVGSDSRGSARRCAAAALARLPGEPSWCFVVADGVTADGTELVNGLRELLRIPFVGGLAGDDRKFEHSLILVNGEVRQDCVALLLASGPLPFHACTVSGFAPLGVPGVVQQSQGQMVQRISGRTPLAFIKDQIGKPLADVDYGIIALAVNSGDAEGHFYCRTSCRFNTLTESLTLFGSIPEGATVTVSTADSKQLLSAASSCLKITATAGFTPRAALVISCAGRKWQLKSTGEEEVRLIREVLGPEVPLIGFPSFGEIGPFFLESNTSYSGPFFHNASLVICLLGG</sequence>
<comment type="caution">
    <text evidence="3">The sequence shown here is derived from an EMBL/GenBank/DDBJ whole genome shotgun (WGS) entry which is preliminary data.</text>
</comment>
<dbReference type="Pfam" id="PF08495">
    <property type="entry name" value="FIST"/>
    <property type="match status" value="1"/>
</dbReference>
<evidence type="ECO:0008006" key="5">
    <source>
        <dbReference type="Google" id="ProtNLM"/>
    </source>
</evidence>
<accession>A0A6V8N6G7</accession>
<dbReference type="PANTHER" id="PTHR40252:SF2">
    <property type="entry name" value="BLR0328 PROTEIN"/>
    <property type="match status" value="1"/>
</dbReference>
<organism evidence="3 4">
    <name type="scientific">Geomonas limicola</name>
    <dbReference type="NCBI Taxonomy" id="2740186"/>
    <lineage>
        <taxon>Bacteria</taxon>
        <taxon>Pseudomonadati</taxon>
        <taxon>Thermodesulfobacteriota</taxon>
        <taxon>Desulfuromonadia</taxon>
        <taxon>Geobacterales</taxon>
        <taxon>Geobacteraceae</taxon>
        <taxon>Geomonas</taxon>
    </lineage>
</organism>
<dbReference type="Proteomes" id="UP000587586">
    <property type="component" value="Unassembled WGS sequence"/>
</dbReference>
<proteinExistence type="predicted"/>
<evidence type="ECO:0000313" key="3">
    <source>
        <dbReference type="EMBL" id="GFO68158.1"/>
    </source>
</evidence>
<dbReference type="Pfam" id="PF10442">
    <property type="entry name" value="FIST_C"/>
    <property type="match status" value="1"/>
</dbReference>
<dbReference type="SMART" id="SM00897">
    <property type="entry name" value="FIST"/>
    <property type="match status" value="1"/>
</dbReference>
<evidence type="ECO:0000259" key="2">
    <source>
        <dbReference type="SMART" id="SM01204"/>
    </source>
</evidence>
<dbReference type="EMBL" id="BLXZ01000003">
    <property type="protein sequence ID" value="GFO68158.1"/>
    <property type="molecule type" value="Genomic_DNA"/>
</dbReference>
<dbReference type="PANTHER" id="PTHR40252">
    <property type="entry name" value="BLR0328 PROTEIN"/>
    <property type="match status" value="1"/>
</dbReference>
<dbReference type="SMART" id="SM01204">
    <property type="entry name" value="FIST_C"/>
    <property type="match status" value="1"/>
</dbReference>
<dbReference type="InterPro" id="IPR013702">
    <property type="entry name" value="FIST_domain_N"/>
</dbReference>
<reference evidence="4" key="1">
    <citation type="submission" date="2020-06" db="EMBL/GenBank/DDBJ databases">
        <title>Draft genomic sequecing of Geomonas sp. Red745.</title>
        <authorList>
            <person name="Itoh H."/>
            <person name="Xu Z.X."/>
            <person name="Ushijima N."/>
            <person name="Masuda Y."/>
            <person name="Shiratori Y."/>
            <person name="Senoo K."/>
        </authorList>
    </citation>
    <scope>NUCLEOTIDE SEQUENCE [LARGE SCALE GENOMIC DNA]</scope>
    <source>
        <strain evidence="4">Red745</strain>
    </source>
</reference>
<feature type="domain" description="FIST" evidence="1">
    <location>
        <begin position="28"/>
        <end position="224"/>
    </location>
</feature>
<dbReference type="AlphaFoldDB" id="A0A6V8N6G7"/>
<gene>
    <name evidence="3" type="ORF">GMLC_17370</name>
</gene>
<dbReference type="InterPro" id="IPR019494">
    <property type="entry name" value="FIST_C"/>
</dbReference>
<evidence type="ECO:0000259" key="1">
    <source>
        <dbReference type="SMART" id="SM00897"/>
    </source>
</evidence>
<name>A0A6V8N6G7_9BACT</name>
<feature type="domain" description="FIST C-domain" evidence="2">
    <location>
        <begin position="225"/>
        <end position="361"/>
    </location>
</feature>